<dbReference type="Proteomes" id="UP000233440">
    <property type="component" value="Unassembled WGS sequence"/>
</dbReference>
<name>A0A2N3LEE3_9BACI</name>
<evidence type="ECO:0000256" key="1">
    <source>
        <dbReference type="SAM" id="MobiDB-lite"/>
    </source>
</evidence>
<feature type="region of interest" description="Disordered" evidence="1">
    <location>
        <begin position="30"/>
        <end position="68"/>
    </location>
</feature>
<keyword evidence="3" id="KW-1185">Reference proteome</keyword>
<dbReference type="AlphaFoldDB" id="A0A2N3LEE3"/>
<organism evidence="2 3">
    <name type="scientific">Heyndrickxia camelliae</name>
    <dbReference type="NCBI Taxonomy" id="1707093"/>
    <lineage>
        <taxon>Bacteria</taxon>
        <taxon>Bacillati</taxon>
        <taxon>Bacillota</taxon>
        <taxon>Bacilli</taxon>
        <taxon>Bacillales</taxon>
        <taxon>Bacillaceae</taxon>
        <taxon>Heyndrickxia</taxon>
    </lineage>
</organism>
<dbReference type="EMBL" id="PIQO01000024">
    <property type="protein sequence ID" value="PKR82986.1"/>
    <property type="molecule type" value="Genomic_DNA"/>
</dbReference>
<gene>
    <name evidence="2" type="ORF">CWO92_21450</name>
</gene>
<accession>A0A2N3LEE3</accession>
<proteinExistence type="predicted"/>
<dbReference type="RefSeq" id="WP_101356249.1">
    <property type="nucleotide sequence ID" value="NZ_PIQO01000024.1"/>
</dbReference>
<evidence type="ECO:0000313" key="2">
    <source>
        <dbReference type="EMBL" id="PKR82986.1"/>
    </source>
</evidence>
<comment type="caution">
    <text evidence="2">The sequence shown here is derived from an EMBL/GenBank/DDBJ whole genome shotgun (WGS) entry which is preliminary data.</text>
</comment>
<feature type="compositionally biased region" description="Polar residues" evidence="1">
    <location>
        <begin position="48"/>
        <end position="58"/>
    </location>
</feature>
<dbReference type="OrthoDB" id="2991736at2"/>
<evidence type="ECO:0000313" key="3">
    <source>
        <dbReference type="Proteomes" id="UP000233440"/>
    </source>
</evidence>
<sequence>MSKQSRSKVINVDKLVIHAKEVEIIQERPVHTEPERRNPWDFFWRGQPRTQGNMTAATPENIPAEESE</sequence>
<feature type="compositionally biased region" description="Basic and acidic residues" evidence="1">
    <location>
        <begin position="30"/>
        <end position="39"/>
    </location>
</feature>
<reference evidence="2 3" key="1">
    <citation type="submission" date="2017-11" db="EMBL/GenBank/DDBJ databases">
        <title>Bacillus camelliae sp. nov., isolated from pu'er tea.</title>
        <authorList>
            <person name="Niu L."/>
        </authorList>
    </citation>
    <scope>NUCLEOTIDE SEQUENCE [LARGE SCALE GENOMIC DNA]</scope>
    <source>
        <strain evidence="2 3">7578-1</strain>
    </source>
</reference>
<protein>
    <submittedName>
        <fullName evidence="2">Uncharacterized protein</fullName>
    </submittedName>
</protein>